<dbReference type="AlphaFoldDB" id="A0A1F5PLU4"/>
<evidence type="ECO:0000313" key="2">
    <source>
        <dbReference type="Proteomes" id="UP000177682"/>
    </source>
</evidence>
<proteinExistence type="predicted"/>
<protein>
    <recommendedName>
        <fullName evidence="3">Peptidase M11 gametolysin domain-containing protein</fullName>
    </recommendedName>
</protein>
<sequence length="892" mass="97167">MQIENLPKKVGLQAQLREIGQVLFLLFVAFLVSRIPLPAGNHTASVLSASVMSAAGGPPIQSKISRTQTPQERCKNFDPVTSNILTQAQTLNGQVTPGISVKTLQSRKDVMLKLAKNNPRAFLCSVIDQSKKGTLSPLQNELIETPVNINTKIYVIHGDDFKSHKSTFSYQITQNGKTLDLYLDSEVPVLSGTIVKASGYQLDDIVVASSASDTFQIVAAPTTTPQTGNQKIMVLLVNYLDSPATPFSDEEIQNFILNGNVQKLYRQASNQKISFSADAYGWYTIPVRGSSLGEYYCQPFINPNPFAPPGVKSVRDIIQENNINVSNYQMIMVMTNFPCPTIDGFATIGSGSEPLIINGQSYSRPFTWFHSLPALTNTSAPPLSRFEYVIAHELGHNLGVFHAGSWFCGLGQDPLYGADCRHEEYGNSYDVMGNPIYTFDFNAAFKEFLGWVNPSNVLDITVPGRYILNHLGDSTGFQIAKVRQPGTSEYPFYLEYRKAVGFDIKLPASAQRGLFINWIPDDERSRLVAIYTRLLDATPNNDSFVGVTLNTGGAVFWDFKRGIQIGPVISADDNKIVFDVSFPDSSSARITSPVANSVISPQTTFSWSAGTGVSEYWLGIGTSLYSLGKDPWGDIYAQSTGTNTSVTVSGIPENGAVIYVRLWSLISGAWNYVDYQYTASTKSTPRLDLAKMTSPVANSVISPQTTFSWSAGTGVSEYWLGVGTTLDSLGKDPWGDIYAQSTGTDTSVTVSGIPQNGAPIYVRLWSLINGSWTFVDYQYTASQQVITPSPVPTLSLSTLSAQAGAPITVTFTQPNAPSVTDWIGLYTPSSNDNTAYISWQYTSSCTATAGATPRSKGTCTFTVATPGSYEFRLFSNDGYDKLATSKIFTITK</sequence>
<dbReference type="Gene3D" id="3.40.390.10">
    <property type="entry name" value="Collagenase (Catalytic Domain)"/>
    <property type="match status" value="1"/>
</dbReference>
<dbReference type="SUPFAM" id="SSF55486">
    <property type="entry name" value="Metalloproteases ('zincins'), catalytic domain"/>
    <property type="match status" value="1"/>
</dbReference>
<dbReference type="GO" id="GO:0008237">
    <property type="term" value="F:metallopeptidase activity"/>
    <property type="evidence" value="ECO:0007669"/>
    <property type="project" value="InterPro"/>
</dbReference>
<name>A0A1F5PLU4_9BACT</name>
<dbReference type="EMBL" id="MFEY01000003">
    <property type="protein sequence ID" value="OGE90859.1"/>
    <property type="molecule type" value="Genomic_DNA"/>
</dbReference>
<comment type="caution">
    <text evidence="1">The sequence shown here is derived from an EMBL/GenBank/DDBJ whole genome shotgun (WGS) entry which is preliminary data.</text>
</comment>
<accession>A0A1F5PLU4</accession>
<dbReference type="InterPro" id="IPR024079">
    <property type="entry name" value="MetalloPept_cat_dom_sf"/>
</dbReference>
<organism evidence="1 2">
    <name type="scientific">Candidatus Doudnabacteria bacterium RIFCSPHIGHO2_12_FULL_48_16</name>
    <dbReference type="NCBI Taxonomy" id="1817838"/>
    <lineage>
        <taxon>Bacteria</taxon>
        <taxon>Candidatus Doudnaibacteriota</taxon>
    </lineage>
</organism>
<dbReference type="Proteomes" id="UP000177682">
    <property type="component" value="Unassembled WGS sequence"/>
</dbReference>
<evidence type="ECO:0000313" key="1">
    <source>
        <dbReference type="EMBL" id="OGE90859.1"/>
    </source>
</evidence>
<gene>
    <name evidence="1" type="ORF">A3E29_01675</name>
</gene>
<evidence type="ECO:0008006" key="3">
    <source>
        <dbReference type="Google" id="ProtNLM"/>
    </source>
</evidence>
<reference evidence="1 2" key="1">
    <citation type="journal article" date="2016" name="Nat. Commun.">
        <title>Thousands of microbial genomes shed light on interconnected biogeochemical processes in an aquifer system.</title>
        <authorList>
            <person name="Anantharaman K."/>
            <person name="Brown C.T."/>
            <person name="Hug L.A."/>
            <person name="Sharon I."/>
            <person name="Castelle C.J."/>
            <person name="Probst A.J."/>
            <person name="Thomas B.C."/>
            <person name="Singh A."/>
            <person name="Wilkins M.J."/>
            <person name="Karaoz U."/>
            <person name="Brodie E.L."/>
            <person name="Williams K.H."/>
            <person name="Hubbard S.S."/>
            <person name="Banfield J.F."/>
        </authorList>
    </citation>
    <scope>NUCLEOTIDE SEQUENCE [LARGE SCALE GENOMIC DNA]</scope>
</reference>